<dbReference type="Proteomes" id="UP000050421">
    <property type="component" value="Unassembled WGS sequence"/>
</dbReference>
<dbReference type="PATRIC" id="fig|1305737.6.peg.954"/>
<gene>
    <name evidence="1" type="ORF">HLUCCX10_17945</name>
</gene>
<name>A0A0P7XWZ6_9BACT</name>
<dbReference type="eggNOG" id="ENOG502ZABH">
    <property type="taxonomic scope" value="Bacteria"/>
</dbReference>
<reference evidence="1 2" key="1">
    <citation type="submission" date="2015-09" db="EMBL/GenBank/DDBJ databases">
        <title>Identification and resolution of microdiversity through metagenomic sequencing of parallel consortia.</title>
        <authorList>
            <person name="Nelson W.C."/>
            <person name="Romine M.F."/>
            <person name="Lindemann S.R."/>
        </authorList>
    </citation>
    <scope>NUCLEOTIDE SEQUENCE [LARGE SCALE GENOMIC DNA]</scope>
    <source>
        <strain evidence="1">HL-49</strain>
    </source>
</reference>
<dbReference type="AlphaFoldDB" id="A0A0P7XWZ6"/>
<comment type="caution">
    <text evidence="1">The sequence shown here is derived from an EMBL/GenBank/DDBJ whole genome shotgun (WGS) entry which is preliminary data.</text>
</comment>
<protein>
    <submittedName>
        <fullName evidence="1">Uncharacterized protein</fullName>
    </submittedName>
</protein>
<accession>A0A0P7XWZ6</accession>
<dbReference type="EMBL" id="LJXT01000187">
    <property type="protein sequence ID" value="KPQ05767.1"/>
    <property type="molecule type" value="Genomic_DNA"/>
</dbReference>
<evidence type="ECO:0000313" key="1">
    <source>
        <dbReference type="EMBL" id="KPQ05767.1"/>
    </source>
</evidence>
<evidence type="ECO:0000313" key="2">
    <source>
        <dbReference type="Proteomes" id="UP000050421"/>
    </source>
</evidence>
<sequence>MRNFFRSSILILLVFQPFLILAQGLVSKRTTLYAVIGTSGAELNQFNRMLSDRGLSPLRNRYHTLGLGYQNRLNDFVFGAELYHNRSNQSDLDSYRLGHRSSRFLLNVGYAFTEESRFQLIHYMSLGVGFLNFQMLKETEVQNLPDFLTNPERGFILRENDIQRGTMRYGDFLTEIGFQLSYDFDLPGRKEALAVIAKLGYAFSPIEGKWTMSGMSFQNAQSGAFLRVGAGLTIPDRNFFYKDASMSFQLVSGIHFTKPNTFNSQLVEAGLEPLEGMPRNLGLKITGENEKLLYGVEVFNLAMDGDANSLKSHSLNSLRIYANGGWKLIEYRNMAIHGMGGIGYGNIRYTLSTDEKPDFPELFQQRDYDGYLKNSGLMAKPELSFEYAYPITKRKLIDLVFTTSIGYELALANYRLAELDMAGFMTAPYVSFGFGIRP</sequence>
<proteinExistence type="predicted"/>
<organism evidence="1 2">
    <name type="scientific">Algoriphagus marincola HL-49</name>
    <dbReference type="NCBI Taxonomy" id="1305737"/>
    <lineage>
        <taxon>Bacteria</taxon>
        <taxon>Pseudomonadati</taxon>
        <taxon>Bacteroidota</taxon>
        <taxon>Cytophagia</taxon>
        <taxon>Cytophagales</taxon>
        <taxon>Cyclobacteriaceae</taxon>
        <taxon>Algoriphagus</taxon>
    </lineage>
</organism>
<dbReference type="STRING" id="1305737.GCA_000526355_00989"/>